<accession>A0A0D1EEE0</accession>
<reference evidence="1 2" key="1">
    <citation type="submission" date="2015-02" db="EMBL/GenBank/DDBJ databases">
        <title>Genome Sequence of Jannaschia aquimarina DSM28248, a member of the Roseobacter clade.</title>
        <authorList>
            <person name="Voget S."/>
            <person name="Daniel R."/>
        </authorList>
    </citation>
    <scope>NUCLEOTIDE SEQUENCE [LARGE SCALE GENOMIC DNA]</scope>
    <source>
        <strain evidence="1 2">GSW-M26</strain>
    </source>
</reference>
<dbReference type="PATRIC" id="fig|935700.4.peg.4179"/>
<keyword evidence="2" id="KW-1185">Reference proteome</keyword>
<evidence type="ECO:0000313" key="1">
    <source>
        <dbReference type="EMBL" id="KIT14260.1"/>
    </source>
</evidence>
<dbReference type="EMBL" id="JYFE01000081">
    <property type="protein sequence ID" value="KIT14260.1"/>
    <property type="molecule type" value="Genomic_DNA"/>
</dbReference>
<dbReference type="Proteomes" id="UP000032232">
    <property type="component" value="Unassembled WGS sequence"/>
</dbReference>
<dbReference type="RefSeq" id="WP_043920804.1">
    <property type="nucleotide sequence ID" value="NZ_FZPF01000001.1"/>
</dbReference>
<gene>
    <name evidence="1" type="ORF">jaqu_40540</name>
</gene>
<dbReference type="STRING" id="935700.jaqu_40540"/>
<name>A0A0D1EEE0_9RHOB</name>
<dbReference type="OrthoDB" id="7861229at2"/>
<protein>
    <submittedName>
        <fullName evidence="1">Uncharacterized protein</fullName>
    </submittedName>
</protein>
<sequence length="216" mass="22892">MRRTVLIAVLPASAMAQEFVELPAGIDETAFYRAVACAAPPGGECGKPFLRWPGRTVSFGLAQVAGRNDARLAYYGSALDGALAQINALDLPLRVTREDRRPDVSVHIVATPPYHVIDGTGLPELDGALLELGRVALTSRDGEILRGAIAISAFAPEDEVASILLEEVVQATGLMTDLQGPGADGSLFAEDGNDVVRLEGRDAMALRRHYGDDPDS</sequence>
<comment type="caution">
    <text evidence="1">The sequence shown here is derived from an EMBL/GenBank/DDBJ whole genome shotgun (WGS) entry which is preliminary data.</text>
</comment>
<evidence type="ECO:0000313" key="2">
    <source>
        <dbReference type="Proteomes" id="UP000032232"/>
    </source>
</evidence>
<proteinExistence type="predicted"/>
<organism evidence="1 2">
    <name type="scientific">Jannaschia aquimarina</name>
    <dbReference type="NCBI Taxonomy" id="935700"/>
    <lineage>
        <taxon>Bacteria</taxon>
        <taxon>Pseudomonadati</taxon>
        <taxon>Pseudomonadota</taxon>
        <taxon>Alphaproteobacteria</taxon>
        <taxon>Rhodobacterales</taxon>
        <taxon>Roseobacteraceae</taxon>
        <taxon>Jannaschia</taxon>
    </lineage>
</organism>
<dbReference type="AlphaFoldDB" id="A0A0D1EEE0"/>